<evidence type="ECO:0000256" key="5">
    <source>
        <dbReference type="ARBA" id="ARBA00047268"/>
    </source>
</evidence>
<dbReference type="PROSITE" id="PS50015">
    <property type="entry name" value="SAP_B"/>
    <property type="match status" value="1"/>
</dbReference>
<comment type="similarity">
    <text evidence="1 6">Belongs to the acid sphingomyelinase family.</text>
</comment>
<evidence type="ECO:0000256" key="6">
    <source>
        <dbReference type="PIRNR" id="PIRNR000948"/>
    </source>
</evidence>
<dbReference type="GO" id="GO:0005615">
    <property type="term" value="C:extracellular space"/>
    <property type="evidence" value="ECO:0007669"/>
    <property type="project" value="TreeGrafter"/>
</dbReference>
<feature type="binding site" evidence="7">
    <location>
        <position position="191"/>
    </location>
    <ligand>
        <name>Zn(2+)</name>
        <dbReference type="ChEBI" id="CHEBI:29105"/>
        <label>1</label>
    </ligand>
</feature>
<dbReference type="InterPro" id="IPR008139">
    <property type="entry name" value="SaposinB_dom"/>
</dbReference>
<dbReference type="InterPro" id="IPR041805">
    <property type="entry name" value="ASMase/PPN1_MPP"/>
</dbReference>
<feature type="disulfide bond" evidence="8">
    <location>
        <begin position="372"/>
        <end position="420"/>
    </location>
</feature>
<dbReference type="GO" id="GO:0046513">
    <property type="term" value="P:ceramide biosynthetic process"/>
    <property type="evidence" value="ECO:0007669"/>
    <property type="project" value="TreeGrafter"/>
</dbReference>
<feature type="binding site" evidence="7">
    <location>
        <position position="412"/>
    </location>
    <ligand>
        <name>Zn(2+)</name>
        <dbReference type="ChEBI" id="CHEBI:29105"/>
        <label>2</label>
    </ligand>
</feature>
<dbReference type="CDD" id="cd00842">
    <property type="entry name" value="MPP_ASMase"/>
    <property type="match status" value="1"/>
</dbReference>
<dbReference type="PANTHER" id="PTHR10340">
    <property type="entry name" value="SPHINGOMYELIN PHOSPHODIESTERASE"/>
    <property type="match status" value="1"/>
</dbReference>
<evidence type="ECO:0000256" key="9">
    <source>
        <dbReference type="SAM" id="SignalP"/>
    </source>
</evidence>
<dbReference type="GO" id="GO:0005764">
    <property type="term" value="C:lysosome"/>
    <property type="evidence" value="ECO:0007669"/>
    <property type="project" value="TreeGrafter"/>
</dbReference>
<dbReference type="GO" id="GO:0061750">
    <property type="term" value="F:acid sphingomyelin phosphodiesterase activity"/>
    <property type="evidence" value="ECO:0007669"/>
    <property type="project" value="TreeGrafter"/>
</dbReference>
<feature type="domain" description="Saposin B-type" evidence="10">
    <location>
        <begin position="68"/>
        <end position="155"/>
    </location>
</feature>
<sequence length="597" mass="68245">MRALIVVLSVISCVLSSSNYLDKSLEASIIKSLTSNNPYEISNTLKDLAPAAHDYFRGRNVRLNQAQNTLLCSGCNGGIQFFLTTVKQIGFDKTAKRIKKLLCPALALLNIFSKKVCKQTIDVFSPEVKFLIKNGKLESKKMCSFIFGAKCGEISTITDWNIDLNSSQPSTFTTESFLLPKKTSKILQITDVHLDLEYKVGSNAACKDPLCCRNENDKPKKPGNEAGKWGHYNCDLPLWTFEKMLQHIKESNPEGFEYILFTGDNTPHDIWAQSRTANLDYSNTVFEAMRKVFPNQRIFPIIGNHETFPVNNFPPHNLQNPQFEPSWLYNGIANLTSEWLTKESLITFKKFGHYSELLESGLRVIAINSNVCFNLNFWLNYDHVDLGGQLNWLMKELFKAETNNEKVHILSHVPPGSDECYGTWGREYSKIVNRFANTIIAQFYGHTHVDEFVVFYDQEERPTNVGFVTPSITTYTDVNPSYRIFTMERSNSSTFRIIDYDTHIMDLKKSNEADDGLYFSKLYSAKEDLEMESLSPKNFDKLVHRLTSDNEFYNKYLRYVVSNGTLPMKRKDVICRLVTTSSSDEKMCHKLTSNLNS</sequence>
<feature type="chain" id="PRO_5005488766" description="Sphingomyelin phosphodiesterase" evidence="9">
    <location>
        <begin position="17"/>
        <end position="597"/>
    </location>
</feature>
<name>A0A0K2UIV6_LEPSM</name>
<evidence type="ECO:0000259" key="10">
    <source>
        <dbReference type="PROSITE" id="PS50015"/>
    </source>
</evidence>
<keyword evidence="2 6" id="KW-0378">Hydrolase</keyword>
<dbReference type="AlphaFoldDB" id="A0A0K2UIV6"/>
<dbReference type="PIRSF" id="PIRSF000948">
    <property type="entry name" value="Sphingomy_PDE"/>
    <property type="match status" value="1"/>
</dbReference>
<evidence type="ECO:0000256" key="7">
    <source>
        <dbReference type="PIRSR" id="PIRSR000948-1"/>
    </source>
</evidence>
<dbReference type="Pfam" id="PF00149">
    <property type="entry name" value="Metallophos"/>
    <property type="match status" value="1"/>
</dbReference>
<feature type="disulfide bond" evidence="8">
    <location>
        <begin position="72"/>
        <end position="151"/>
    </location>
</feature>
<dbReference type="InterPro" id="IPR029052">
    <property type="entry name" value="Metallo-depent_PP-like"/>
</dbReference>
<organism evidence="11">
    <name type="scientific">Lepeophtheirus salmonis</name>
    <name type="common">Salmon louse</name>
    <name type="synonym">Caligus salmonis</name>
    <dbReference type="NCBI Taxonomy" id="72036"/>
    <lineage>
        <taxon>Eukaryota</taxon>
        <taxon>Metazoa</taxon>
        <taxon>Ecdysozoa</taxon>
        <taxon>Arthropoda</taxon>
        <taxon>Crustacea</taxon>
        <taxon>Multicrustacea</taxon>
        <taxon>Hexanauplia</taxon>
        <taxon>Copepoda</taxon>
        <taxon>Siphonostomatoida</taxon>
        <taxon>Caligidae</taxon>
        <taxon>Lepeophtheirus</taxon>
    </lineage>
</organism>
<dbReference type="EC" id="3.1.4.12" evidence="6"/>
<feature type="binding site" evidence="7">
    <location>
        <position position="446"/>
    </location>
    <ligand>
        <name>Zn(2+)</name>
        <dbReference type="ChEBI" id="CHEBI:29105"/>
        <label>2</label>
    </ligand>
</feature>
<keyword evidence="4" id="KW-0325">Glycoprotein</keyword>
<dbReference type="EMBL" id="HACA01020878">
    <property type="protein sequence ID" value="CDW38239.1"/>
    <property type="molecule type" value="Transcribed_RNA"/>
</dbReference>
<dbReference type="InterPro" id="IPR004843">
    <property type="entry name" value="Calcineurin-like_PHP"/>
</dbReference>
<dbReference type="GO" id="GO:0016798">
    <property type="term" value="F:hydrolase activity, acting on glycosyl bonds"/>
    <property type="evidence" value="ECO:0007669"/>
    <property type="project" value="UniProtKB-KW"/>
</dbReference>
<comment type="cofactor">
    <cofactor evidence="7">
        <name>Zn(2+)</name>
        <dbReference type="ChEBI" id="CHEBI:29105"/>
    </cofactor>
    <text evidence="7">Binds 2 Zn(2+) ions per subunit.</text>
</comment>
<feature type="signal peptide" evidence="9">
    <location>
        <begin position="1"/>
        <end position="16"/>
    </location>
</feature>
<comment type="catalytic activity">
    <reaction evidence="5">
        <text>a sphingomyelin + H2O = phosphocholine + an N-acylsphing-4-enine + H(+)</text>
        <dbReference type="Rhea" id="RHEA:19253"/>
        <dbReference type="ChEBI" id="CHEBI:15377"/>
        <dbReference type="ChEBI" id="CHEBI:15378"/>
        <dbReference type="ChEBI" id="CHEBI:17636"/>
        <dbReference type="ChEBI" id="CHEBI:52639"/>
        <dbReference type="ChEBI" id="CHEBI:295975"/>
        <dbReference type="EC" id="3.1.4.12"/>
    </reaction>
    <physiologicalReaction direction="left-to-right" evidence="5">
        <dbReference type="Rhea" id="RHEA:19254"/>
    </physiologicalReaction>
</comment>
<keyword evidence="3 8" id="KW-1015">Disulfide bond</keyword>
<comment type="function">
    <text evidence="6">Converts sphingomyelin to ceramide.</text>
</comment>
<keyword evidence="6" id="KW-0326">Glycosidase</keyword>
<keyword evidence="7" id="KW-0862">Zinc</keyword>
<reference evidence="11" key="1">
    <citation type="submission" date="2014-05" db="EMBL/GenBank/DDBJ databases">
        <authorList>
            <person name="Chronopoulou M."/>
        </authorList>
    </citation>
    <scope>NUCLEOTIDE SEQUENCE</scope>
    <source>
        <tissue evidence="11">Whole organism</tissue>
    </source>
</reference>
<feature type="disulfide bond" evidence="8">
    <location>
        <begin position="206"/>
        <end position="211"/>
    </location>
</feature>
<dbReference type="InterPro" id="IPR011160">
    <property type="entry name" value="Sphingomy_PDE"/>
</dbReference>
<dbReference type="GO" id="GO:0006685">
    <property type="term" value="P:sphingomyelin catabolic process"/>
    <property type="evidence" value="ECO:0007669"/>
    <property type="project" value="UniProtKB-UniRule"/>
</dbReference>
<evidence type="ECO:0000256" key="2">
    <source>
        <dbReference type="ARBA" id="ARBA00022801"/>
    </source>
</evidence>
<evidence type="ECO:0000256" key="1">
    <source>
        <dbReference type="ARBA" id="ARBA00008234"/>
    </source>
</evidence>
<dbReference type="Gene3D" id="3.60.21.10">
    <property type="match status" value="1"/>
</dbReference>
<dbReference type="PANTHER" id="PTHR10340:SF34">
    <property type="entry name" value="SPHINGOMYELIN PHOSPHODIESTERASE"/>
    <property type="match status" value="1"/>
</dbReference>
<dbReference type="SUPFAM" id="SSF56300">
    <property type="entry name" value="Metallo-dependent phosphatases"/>
    <property type="match status" value="1"/>
</dbReference>
<keyword evidence="9" id="KW-0732">Signal</keyword>
<evidence type="ECO:0000256" key="4">
    <source>
        <dbReference type="ARBA" id="ARBA00023180"/>
    </source>
</evidence>
<protein>
    <recommendedName>
        <fullName evidence="6">Sphingomyelin phosphodiesterase</fullName>
        <ecNumber evidence="6">3.1.4.12</ecNumber>
    </recommendedName>
</protein>
<feature type="binding site" evidence="7">
    <location>
        <position position="264"/>
    </location>
    <ligand>
        <name>Zn(2+)</name>
        <dbReference type="ChEBI" id="CHEBI:29105"/>
        <label>1</label>
    </ligand>
</feature>
<feature type="binding site" evidence="7">
    <location>
        <position position="448"/>
    </location>
    <ligand>
        <name>Zn(2+)</name>
        <dbReference type="ChEBI" id="CHEBI:29105"/>
        <label>1</label>
    </ligand>
</feature>
<feature type="disulfide bond" evidence="8">
    <location>
        <begin position="212"/>
        <end position="234"/>
    </location>
</feature>
<evidence type="ECO:0000313" key="11">
    <source>
        <dbReference type="EMBL" id="CDW38239.1"/>
    </source>
</evidence>
<feature type="binding site" evidence="7">
    <location>
        <position position="193"/>
    </location>
    <ligand>
        <name>Zn(2+)</name>
        <dbReference type="ChEBI" id="CHEBI:29105"/>
        <label>1</label>
    </ligand>
</feature>
<evidence type="ECO:0000256" key="3">
    <source>
        <dbReference type="ARBA" id="ARBA00023157"/>
    </source>
</evidence>
<dbReference type="GO" id="GO:0016020">
    <property type="term" value="C:membrane"/>
    <property type="evidence" value="ECO:0007669"/>
    <property type="project" value="GOC"/>
</dbReference>
<dbReference type="GO" id="GO:0046872">
    <property type="term" value="F:metal ion binding"/>
    <property type="evidence" value="ECO:0007669"/>
    <property type="project" value="UniProtKB-KW"/>
</dbReference>
<feature type="disulfide bond" evidence="8">
    <location>
        <begin position="75"/>
        <end position="143"/>
    </location>
</feature>
<dbReference type="OrthoDB" id="282973at2759"/>
<feature type="binding site" evidence="7">
    <location>
        <position position="264"/>
    </location>
    <ligand>
        <name>Zn(2+)</name>
        <dbReference type="ChEBI" id="CHEBI:29105"/>
        <label>2</label>
    </ligand>
</feature>
<proteinExistence type="inferred from homology"/>
<accession>A0A0K2UIV6</accession>
<keyword evidence="7" id="KW-0479">Metal-binding</keyword>
<evidence type="ECO:0000256" key="8">
    <source>
        <dbReference type="PIRSR" id="PIRSR000948-2"/>
    </source>
</evidence>
<feature type="binding site" evidence="7">
    <location>
        <position position="304"/>
    </location>
    <ligand>
        <name>Zn(2+)</name>
        <dbReference type="ChEBI" id="CHEBI:29105"/>
        <label>2</label>
    </ligand>
</feature>